<feature type="region of interest" description="Disordered" evidence="2">
    <location>
        <begin position="163"/>
        <end position="217"/>
    </location>
</feature>
<feature type="compositionally biased region" description="Polar residues" evidence="2">
    <location>
        <begin position="787"/>
        <end position="799"/>
    </location>
</feature>
<protein>
    <submittedName>
        <fullName evidence="3">Uncharacterized protein</fullName>
    </submittedName>
</protein>
<feature type="compositionally biased region" description="Polar residues" evidence="2">
    <location>
        <begin position="173"/>
        <end position="203"/>
    </location>
</feature>
<dbReference type="Ensembl" id="ENSCSET00000013212.1">
    <property type="protein sequence ID" value="ENSCSEP00000013054.1"/>
    <property type="gene ID" value="ENSCSEG00000008438.1"/>
</dbReference>
<evidence type="ECO:0000313" key="4">
    <source>
        <dbReference type="Proteomes" id="UP000265120"/>
    </source>
</evidence>
<feature type="region of interest" description="Disordered" evidence="2">
    <location>
        <begin position="1210"/>
        <end position="1260"/>
    </location>
</feature>
<dbReference type="Proteomes" id="UP000265120">
    <property type="component" value="Chromosome 12"/>
</dbReference>
<feature type="compositionally biased region" description="Low complexity" evidence="2">
    <location>
        <begin position="1016"/>
        <end position="1031"/>
    </location>
</feature>
<accession>A0A3P8VFM2</accession>
<feature type="region of interest" description="Disordered" evidence="2">
    <location>
        <begin position="887"/>
        <end position="1035"/>
    </location>
</feature>
<feature type="compositionally biased region" description="Polar residues" evidence="2">
    <location>
        <begin position="844"/>
        <end position="857"/>
    </location>
</feature>
<feature type="compositionally biased region" description="Basic and acidic residues" evidence="2">
    <location>
        <begin position="1322"/>
        <end position="1337"/>
    </location>
</feature>
<proteinExistence type="predicted"/>
<keyword evidence="1" id="KW-0175">Coiled coil</keyword>
<feature type="compositionally biased region" description="Polar residues" evidence="2">
    <location>
        <begin position="710"/>
        <end position="728"/>
    </location>
</feature>
<dbReference type="PANTHER" id="PTHR14931:SF2">
    <property type="entry name" value="LIGAND DEPENDENT NUCLEAR RECEPTOR COREPRESSOR"/>
    <property type="match status" value="1"/>
</dbReference>
<dbReference type="GeneTree" id="ENSGT00940000154965"/>
<sequence length="1543" mass="169760">MAKLCHHHQRQIVDAVGFLHTEVKALGSSGTQQAYTSTSGIQGSACSPTVSSVKSGIELRILNESTPKPKVKDVTNSNTSICAMKKVPENAVSLKTSLTSSHVLDVCSPGSASNISLLPPSTKPADVGNIRHGDHAPLKMKIMTSNVADGKKLSCVLNTSLSSSSDTLDERQGNSNSSNRTEALSARLSSSVKRHNQTSNTHQVRQKETKESPVKQFSVHMTISTDAPRTARKTMRSFPDNRTTDAPCRTVVDPDLGHCDIVYIDKPITECFKEQRRSLLPRRNARKSTRGHVYSDEFWELKTVRTLAGRGNCPNPMPERVTLVTPKQILSKPEGVPPVDMPYVGACSETINQQVSTEELDESGITGAGDTVEVRDGKGNVVVETSQTDQCQSNLQSASSSPTGAYKEYKHTEINTIVERIQDAVERIQDAAERIQDAEENVHKAAENIQDAKENKYNEERLKAAADLAQESTDQIQDSYLPIKDTEANLKSGETVSQSPPEAETNNELEESMTESTEQMAEKTTLVPDSTADGNKVEIEVTSVEISNSEIVPQEYKVPSPISQVLEEGGESKSEEKQKEVHEPNQKTQFCKTASKEESSIIGSVEETKVEEMEVTESEMTGSNTPAETQGNDNDEDYDYDLSSKTLDSLLKELPPWRRKRGSVAPAPKKFKQTEKVVGYFNGRPIFASDRSLRRLSLPSSPSPRKTPVKSRQNVNNTSVDTSLSPPSENKDVEKCPSEKSNQVGAGESSVISPVTESPSKNAPSPKSKSPSRTTLIHKQMRESEVQDSLPNISSQVLDTSPGADSKRQLRSGSQKPSSPESLSDFSLTSSLQKQPLPPAPPISFSSNSAAVQQEPQPKTAPVSCSEVNLETYQPMGKTLDVIEVKSESPAKQKLRSAKAMVDTDNEKQQTKGKRVLRKEPETSYAAPLQKPSEASLNDRSADVEECNSSELTKPTRMPLRSEGSPSPQVESKKVALRSKTLFSNVPTESGQQSDVASPLRSTPDRMAKAQMKPHSVSQPSVPQQSSASSAIKTKHELPKQTTNKFFEALTGEENQNLITNLNMKYEKMQKGWVQMDKETQAATKYKNKSDRQAAIWKSKRRAKKQKFAENQKYSPVQVLFMKGFNLTNICRWFLESTETKSLVIVKKVNTRLPSETQLCFHSSSSSGTSQGVYPSLQAERLKKHLKKFAIASPVKCNPKNQKLIAKALEQEANSRSKERRDPLRNAKASTRSNSSDKVKMQSGESQKSCGKSKNPTSARILRKYSNIRGKMKVQQTKVSLKKAAKVINANKRKNVATAKTETKSNLKISPRSQKSSPEIIPSKEMKEPVDKLERKKTLAIKTTSKHLERTNKAYGGSKSARYLTREMPKRTSQRLGSPKTTELKLLSTSKSKMDSKKTSEAGVLEVVKPTATKAVKTKGALHCTDVRDVEKSVESSQDARGLASADQVLTRSQKKVETALPLTGSARPASKWVKKTLKTQSLSQLKSRKAEKPTLRNKWALKRAAKRSQAVLLPRSATKAGAKRPQDLSETPAKRTRMSLLK</sequence>
<feature type="compositionally biased region" description="Basic and acidic residues" evidence="2">
    <location>
        <begin position="1210"/>
        <end position="1225"/>
    </location>
</feature>
<feature type="compositionally biased region" description="Polar residues" evidence="2">
    <location>
        <begin position="981"/>
        <end position="996"/>
    </location>
</feature>
<feature type="region of interest" description="Disordered" evidence="2">
    <location>
        <begin position="487"/>
        <end position="534"/>
    </location>
</feature>
<dbReference type="InterPro" id="IPR028104">
    <property type="entry name" value="DUF4553"/>
</dbReference>
<evidence type="ECO:0000313" key="3">
    <source>
        <dbReference type="Ensembl" id="ENSCSEP00000013054.1"/>
    </source>
</evidence>
<dbReference type="STRING" id="244447.ENSCSEP00000013054"/>
<dbReference type="PANTHER" id="PTHR14931">
    <property type="entry name" value="GENE 340-RELATED"/>
    <property type="match status" value="1"/>
</dbReference>
<feature type="coiled-coil region" evidence="1">
    <location>
        <begin position="414"/>
        <end position="455"/>
    </location>
</feature>
<feature type="compositionally biased region" description="Polar residues" evidence="2">
    <location>
        <begin position="739"/>
        <end position="757"/>
    </location>
</feature>
<feature type="region of interest" description="Disordered" evidence="2">
    <location>
        <begin position="689"/>
        <end position="865"/>
    </location>
</feature>
<feature type="compositionally biased region" description="Polar residues" evidence="2">
    <location>
        <begin position="1243"/>
        <end position="1258"/>
    </location>
</feature>
<feature type="region of interest" description="Disordered" evidence="2">
    <location>
        <begin position="1479"/>
        <end position="1543"/>
    </location>
</feature>
<feature type="compositionally biased region" description="Polar residues" evidence="2">
    <location>
        <begin position="811"/>
        <end position="834"/>
    </location>
</feature>
<dbReference type="Pfam" id="PF15090">
    <property type="entry name" value="DUF4553"/>
    <property type="match status" value="1"/>
</dbReference>
<feature type="compositionally biased region" description="Low complexity" evidence="2">
    <location>
        <begin position="758"/>
        <end position="772"/>
    </location>
</feature>
<feature type="compositionally biased region" description="Polar residues" evidence="2">
    <location>
        <begin position="492"/>
        <end position="504"/>
    </location>
</feature>
<reference evidence="3 4" key="1">
    <citation type="journal article" date="2014" name="Nat. Genet.">
        <title>Whole-genome sequence of a flatfish provides insights into ZW sex chromosome evolution and adaptation to a benthic lifestyle.</title>
        <authorList>
            <person name="Chen S."/>
            <person name="Zhang G."/>
            <person name="Shao C."/>
            <person name="Huang Q."/>
            <person name="Liu G."/>
            <person name="Zhang P."/>
            <person name="Song W."/>
            <person name="An N."/>
            <person name="Chalopin D."/>
            <person name="Volff J.N."/>
            <person name="Hong Y."/>
            <person name="Li Q."/>
            <person name="Sha Z."/>
            <person name="Zhou H."/>
            <person name="Xie M."/>
            <person name="Yu Q."/>
            <person name="Liu Y."/>
            <person name="Xiang H."/>
            <person name="Wang N."/>
            <person name="Wu K."/>
            <person name="Yang C."/>
            <person name="Zhou Q."/>
            <person name="Liao X."/>
            <person name="Yang L."/>
            <person name="Hu Q."/>
            <person name="Zhang J."/>
            <person name="Meng L."/>
            <person name="Jin L."/>
            <person name="Tian Y."/>
            <person name="Lian J."/>
            <person name="Yang J."/>
            <person name="Miao G."/>
            <person name="Liu S."/>
            <person name="Liang Z."/>
            <person name="Yan F."/>
            <person name="Li Y."/>
            <person name="Sun B."/>
            <person name="Zhang H."/>
            <person name="Zhang J."/>
            <person name="Zhu Y."/>
            <person name="Du M."/>
            <person name="Zhao Y."/>
            <person name="Schartl M."/>
            <person name="Tang Q."/>
            <person name="Wang J."/>
        </authorList>
    </citation>
    <scope>NUCLEOTIDE SEQUENCE</scope>
</reference>
<feature type="region of interest" description="Disordered" evidence="2">
    <location>
        <begin position="1432"/>
        <end position="1454"/>
    </location>
</feature>
<keyword evidence="4" id="KW-1185">Reference proteome</keyword>
<feature type="region of interest" description="Disordered" evidence="2">
    <location>
        <begin position="1295"/>
        <end position="1381"/>
    </location>
</feature>
<feature type="compositionally biased region" description="Basic and acidic residues" evidence="2">
    <location>
        <begin position="570"/>
        <end position="585"/>
    </location>
</feature>
<reference evidence="3" key="3">
    <citation type="submission" date="2025-09" db="UniProtKB">
        <authorList>
            <consortium name="Ensembl"/>
        </authorList>
    </citation>
    <scope>IDENTIFICATION</scope>
</reference>
<evidence type="ECO:0000256" key="1">
    <source>
        <dbReference type="SAM" id="Coils"/>
    </source>
</evidence>
<feature type="compositionally biased region" description="Low complexity" evidence="2">
    <location>
        <begin position="695"/>
        <end position="704"/>
    </location>
</feature>
<feature type="compositionally biased region" description="Polar residues" evidence="2">
    <location>
        <begin position="1298"/>
        <end position="1317"/>
    </location>
</feature>
<feature type="compositionally biased region" description="Basic and acidic residues" evidence="2">
    <location>
        <begin position="729"/>
        <end position="738"/>
    </location>
</feature>
<organism evidence="3 4">
    <name type="scientific">Cynoglossus semilaevis</name>
    <name type="common">Tongue sole</name>
    <dbReference type="NCBI Taxonomy" id="244447"/>
    <lineage>
        <taxon>Eukaryota</taxon>
        <taxon>Metazoa</taxon>
        <taxon>Chordata</taxon>
        <taxon>Craniata</taxon>
        <taxon>Vertebrata</taxon>
        <taxon>Euteleostomi</taxon>
        <taxon>Actinopterygii</taxon>
        <taxon>Neopterygii</taxon>
        <taxon>Teleostei</taxon>
        <taxon>Neoteleostei</taxon>
        <taxon>Acanthomorphata</taxon>
        <taxon>Carangaria</taxon>
        <taxon>Pleuronectiformes</taxon>
        <taxon>Pleuronectoidei</taxon>
        <taxon>Cynoglossidae</taxon>
        <taxon>Cynoglossinae</taxon>
        <taxon>Cynoglossus</taxon>
    </lineage>
</organism>
<feature type="region of interest" description="Disordered" evidence="2">
    <location>
        <begin position="555"/>
        <end position="641"/>
    </location>
</feature>
<feature type="region of interest" description="Disordered" evidence="2">
    <location>
        <begin position="655"/>
        <end position="676"/>
    </location>
</feature>
<dbReference type="OMA" id="TRGHMYS"/>
<name>A0A3P8VFM2_CYNSE</name>
<reference evidence="3" key="2">
    <citation type="submission" date="2025-08" db="UniProtKB">
        <authorList>
            <consortium name="Ensembl"/>
        </authorList>
    </citation>
    <scope>IDENTIFICATION</scope>
</reference>
<evidence type="ECO:0000256" key="2">
    <source>
        <dbReference type="SAM" id="MobiDB-lite"/>
    </source>
</evidence>
<dbReference type="InParanoid" id="A0A3P8VFM2"/>